<dbReference type="Gene3D" id="3.40.30.10">
    <property type="entry name" value="Glutaredoxin"/>
    <property type="match status" value="1"/>
</dbReference>
<comment type="subcellular location">
    <subcellularLocation>
        <location evidence="1">Cytoplasm</location>
    </subcellularLocation>
</comment>
<dbReference type="Gramene" id="ERN05797">
    <property type="protein sequence ID" value="ERN05797"/>
    <property type="gene ID" value="AMTR_s00006p00256960"/>
</dbReference>
<gene>
    <name evidence="8" type="ORF">AMTR_s00006p00256960</name>
</gene>
<evidence type="ECO:0000256" key="3">
    <source>
        <dbReference type="ARBA" id="ARBA00023284"/>
    </source>
</evidence>
<dbReference type="EMBL" id="KI393980">
    <property type="protein sequence ID" value="ERN05797.1"/>
    <property type="molecule type" value="Genomic_DNA"/>
</dbReference>
<keyword evidence="3" id="KW-0676">Redox-active center</keyword>
<organism evidence="8 9">
    <name type="scientific">Amborella trichopoda</name>
    <dbReference type="NCBI Taxonomy" id="13333"/>
    <lineage>
        <taxon>Eukaryota</taxon>
        <taxon>Viridiplantae</taxon>
        <taxon>Streptophyta</taxon>
        <taxon>Embryophyta</taxon>
        <taxon>Tracheophyta</taxon>
        <taxon>Spermatophyta</taxon>
        <taxon>Magnoliopsida</taxon>
        <taxon>Amborellales</taxon>
        <taxon>Amborellaceae</taxon>
        <taxon>Amborella</taxon>
    </lineage>
</organism>
<evidence type="ECO:0000256" key="4">
    <source>
        <dbReference type="ARBA" id="ARBA00023787"/>
    </source>
</evidence>
<comment type="similarity">
    <text evidence="4">Belongs to the peroxiredoxin-like PRXL2 family. PRXL2A subfamily.</text>
</comment>
<name>W1P7E5_AMBTC</name>
<dbReference type="GO" id="GO:0005737">
    <property type="term" value="C:cytoplasm"/>
    <property type="evidence" value="ECO:0007669"/>
    <property type="project" value="UniProtKB-SubCell"/>
</dbReference>
<evidence type="ECO:0000256" key="1">
    <source>
        <dbReference type="ARBA" id="ARBA00004496"/>
    </source>
</evidence>
<keyword evidence="2" id="KW-0963">Cytoplasm</keyword>
<proteinExistence type="inferred from homology"/>
<dbReference type="Proteomes" id="UP000017836">
    <property type="component" value="Unassembled WGS sequence"/>
</dbReference>
<dbReference type="HOGENOM" id="CLU_054476_0_0_1"/>
<dbReference type="PANTHER" id="PTHR28630:SF31">
    <property type="entry name" value="PEROXIREDOXIN-LIKE 2A"/>
    <property type="match status" value="1"/>
</dbReference>
<keyword evidence="9" id="KW-1185">Reference proteome</keyword>
<dbReference type="PANTHER" id="PTHR28630">
    <property type="match status" value="1"/>
</dbReference>
<dbReference type="AlphaFoldDB" id="W1P7E5"/>
<dbReference type="eggNOG" id="KOG4498">
    <property type="taxonomic scope" value="Eukaryota"/>
</dbReference>
<evidence type="ECO:0000256" key="5">
    <source>
        <dbReference type="ARBA" id="ARBA00023849"/>
    </source>
</evidence>
<evidence type="ECO:0000313" key="9">
    <source>
        <dbReference type="Proteomes" id="UP000017836"/>
    </source>
</evidence>
<dbReference type="OMA" id="VFEICHQ"/>
<evidence type="ECO:0000313" key="8">
    <source>
        <dbReference type="EMBL" id="ERN05797.1"/>
    </source>
</evidence>
<reference evidence="9" key="1">
    <citation type="journal article" date="2013" name="Science">
        <title>The Amborella genome and the evolution of flowering plants.</title>
        <authorList>
            <consortium name="Amborella Genome Project"/>
        </authorList>
    </citation>
    <scope>NUCLEOTIDE SEQUENCE [LARGE SCALE GENOMIC DNA]</scope>
</reference>
<sequence length="344" mass="38145">MQYGERLEASRVALPELLNSSTTVLSSQFGMKRGHIARFIDRTLACGIAMPPSSALPLRKRTTSSLSKYGDASEAMSSNFPRRMQSFVSMNQDLKSQYTVSASFGVKGERTFKGIVAFAPAEPRCCGLVRPPPELDNVAPYSMIESISIQKLTPEYKTGMESLVKLKTRPMKASELWHDRPTVLLCLRRPGCVMCRAEAHQIYARKLIFDALGFQLIAVLHEQIDSEVKKIWPSYWGGIVVLDKSKGFFKALGGGKLLKDQFVTGFLCNPRAIANYKHAKAMGVENNFKGEGEIKGGLFIIGSGKSGIAYQFMQRNFGDWAPINEVLEICRGMQKQASDQEAEP</sequence>
<evidence type="ECO:0000256" key="6">
    <source>
        <dbReference type="ARBA" id="ARBA00032058"/>
    </source>
</evidence>
<evidence type="ECO:0000256" key="2">
    <source>
        <dbReference type="ARBA" id="ARBA00022490"/>
    </source>
</evidence>
<dbReference type="InterPro" id="IPR032801">
    <property type="entry name" value="PXL2A/B/C"/>
</dbReference>
<accession>W1P7E5</accession>
<protein>
    <recommendedName>
        <fullName evidence="5">Peroxiredoxin-like 2A</fullName>
    </recommendedName>
    <alternativeName>
        <fullName evidence="7">Peroxiredoxin-like 2 activated in M-CSF stimulated monocytes</fullName>
    </alternativeName>
    <alternativeName>
        <fullName evidence="6">Redox-regulatory protein FAM213A</fullName>
    </alternativeName>
</protein>
<evidence type="ECO:0000256" key="7">
    <source>
        <dbReference type="ARBA" id="ARBA00032129"/>
    </source>
</evidence>
<dbReference type="Pfam" id="PF13911">
    <property type="entry name" value="AhpC-TSA_2"/>
    <property type="match status" value="1"/>
</dbReference>